<dbReference type="AlphaFoldDB" id="A0A411YEV2"/>
<organism evidence="2 3">
    <name type="scientific">Egibacter rhizosphaerae</name>
    <dbReference type="NCBI Taxonomy" id="1670831"/>
    <lineage>
        <taxon>Bacteria</taxon>
        <taxon>Bacillati</taxon>
        <taxon>Actinomycetota</taxon>
        <taxon>Nitriliruptoria</taxon>
        <taxon>Egibacterales</taxon>
        <taxon>Egibacteraceae</taxon>
        <taxon>Egibacter</taxon>
    </lineage>
</organism>
<proteinExistence type="predicted"/>
<dbReference type="EMBL" id="CP036402">
    <property type="protein sequence ID" value="QBI19726.1"/>
    <property type="molecule type" value="Genomic_DNA"/>
</dbReference>
<keyword evidence="3" id="KW-1185">Reference proteome</keyword>
<evidence type="ECO:0000313" key="3">
    <source>
        <dbReference type="Proteomes" id="UP000291469"/>
    </source>
</evidence>
<dbReference type="RefSeq" id="WP_131154723.1">
    <property type="nucleotide sequence ID" value="NZ_CP036402.1"/>
</dbReference>
<feature type="region of interest" description="Disordered" evidence="1">
    <location>
        <begin position="21"/>
        <end position="45"/>
    </location>
</feature>
<evidence type="ECO:0000313" key="2">
    <source>
        <dbReference type="EMBL" id="QBI19726.1"/>
    </source>
</evidence>
<protein>
    <submittedName>
        <fullName evidence="2">Uncharacterized protein</fullName>
    </submittedName>
</protein>
<feature type="compositionally biased region" description="Basic and acidic residues" evidence="1">
    <location>
        <begin position="24"/>
        <end position="33"/>
    </location>
</feature>
<name>A0A411YEV2_9ACTN</name>
<gene>
    <name evidence="2" type="ORF">ER308_09305</name>
</gene>
<sequence>MGLEYETARVRRQELLQLAQQRRLAREAHRHGPEPGGARHTAVSAVGRARAAWRRLTGARRAAFSTRRV</sequence>
<evidence type="ECO:0000256" key="1">
    <source>
        <dbReference type="SAM" id="MobiDB-lite"/>
    </source>
</evidence>
<dbReference type="Proteomes" id="UP000291469">
    <property type="component" value="Chromosome"/>
</dbReference>
<accession>A0A411YEV2</accession>
<dbReference type="KEGG" id="erz:ER308_09305"/>
<reference evidence="2 3" key="1">
    <citation type="submission" date="2019-01" db="EMBL/GenBank/DDBJ databases">
        <title>Egibacter rhizosphaerae EGI 80759T.</title>
        <authorList>
            <person name="Chen D.-D."/>
            <person name="Tian Y."/>
            <person name="Jiao J.-Y."/>
            <person name="Zhang X.-T."/>
            <person name="Zhang Y.-G."/>
            <person name="Zhang Y."/>
            <person name="Xiao M."/>
            <person name="Shu W.-S."/>
            <person name="Li W.-J."/>
        </authorList>
    </citation>
    <scope>NUCLEOTIDE SEQUENCE [LARGE SCALE GENOMIC DNA]</scope>
    <source>
        <strain evidence="2 3">EGI 80759</strain>
    </source>
</reference>